<dbReference type="InterPro" id="IPR014721">
    <property type="entry name" value="Ribsml_uS5_D2-typ_fold_subgr"/>
</dbReference>
<feature type="binding site" evidence="7">
    <location>
        <begin position="82"/>
        <end position="86"/>
    </location>
    <ligand>
        <name>GTP</name>
        <dbReference type="ChEBI" id="CHEBI:37565"/>
    </ligand>
</feature>
<dbReference type="Pfam" id="PF00679">
    <property type="entry name" value="EFG_C"/>
    <property type="match status" value="1"/>
</dbReference>
<sequence length="680" mass="76077">MKKEALRLKKIRNIGIAAHIDAGKTTVTERILYYAGKTHKIGEVHEGTTAMDYLPQEQERGITIASAVTALFWDNHEIQLIDTPGHVDFTIEVERSLRVLDGAVAVFCGVGGVESQSETVWHQADKYKVPRIAFVNKLDRVGSDFFRVIDMIVEKFGADPIPVQIPLGREDGFYGVVDLIGMQGLVWDEDDLGATYRHISIPKDYEKTAHTYREKLLEKCSLLDDQMMELYLEGHEIDESMIHDTLRKGTIALRCVPVFCGAALRNKGVQPLLDGIVRYLPSPLDVPPVQGKNPRTGEMEQREVRDDEDLAALAFKIVMDEGRKLTYLRIYSGTMRVGEEVYNVNLGKKEKISRIFRMHANHRERIEEARTGAIVGIVGLKETSTGHTLTKAKPLLLEPIEIYQPVISIAVEAKRNVDQDKLLLVLQRISEEDPTFILKTDEDAYQTVVSGMGELHLDVIVRRIRDEFGVDLHVGKPQVVYKEAIEGEASVEHAFEKIINGIPCKGWVSLRIRPNSRGEGTVITSSITEEHPAYAYLTAIEEGVKEASGMGILKGFPVTDVCADILDSSYSNPEFARLTLKMAAYEAFREACRQAGPILLVPVMSLTVTVPNEFLGEIISDLNARKSQVTSLTTNDRITIVQAYAPLTRMFGYSTDVRSLSQGRASFTMYFSRYDKIENG</sequence>
<dbReference type="PRINTS" id="PR00315">
    <property type="entry name" value="ELONGATNFCT"/>
</dbReference>
<evidence type="ECO:0000256" key="5">
    <source>
        <dbReference type="ARBA" id="ARBA00023134"/>
    </source>
</evidence>
<dbReference type="SUPFAM" id="SSF54980">
    <property type="entry name" value="EF-G C-terminal domain-like"/>
    <property type="match status" value="2"/>
</dbReference>
<dbReference type="CDD" id="cd01886">
    <property type="entry name" value="EF-G"/>
    <property type="match status" value="1"/>
</dbReference>
<dbReference type="InterPro" id="IPR020568">
    <property type="entry name" value="Ribosomal_Su5_D2-typ_SF"/>
</dbReference>
<dbReference type="InterPro" id="IPR004161">
    <property type="entry name" value="EFTu-like_2"/>
</dbReference>
<organism evidence="10 11">
    <name type="scientific">Syntrophorhabdus aromaticivorans</name>
    <dbReference type="NCBI Taxonomy" id="328301"/>
    <lineage>
        <taxon>Bacteria</taxon>
        <taxon>Pseudomonadati</taxon>
        <taxon>Thermodesulfobacteriota</taxon>
        <taxon>Syntrophorhabdia</taxon>
        <taxon>Syntrophorhabdales</taxon>
        <taxon>Syntrophorhabdaceae</taxon>
        <taxon>Syntrophorhabdus</taxon>
    </lineage>
</organism>
<dbReference type="PANTHER" id="PTHR43261">
    <property type="entry name" value="TRANSLATION ELONGATION FACTOR G-RELATED"/>
    <property type="match status" value="1"/>
</dbReference>
<dbReference type="SUPFAM" id="SSF54211">
    <property type="entry name" value="Ribosomal protein S5 domain 2-like"/>
    <property type="match status" value="1"/>
</dbReference>
<keyword evidence="2 7" id="KW-0547">Nucleotide-binding</keyword>
<dbReference type="PROSITE" id="PS51722">
    <property type="entry name" value="G_TR_2"/>
    <property type="match status" value="1"/>
</dbReference>
<dbReference type="NCBIfam" id="TIGR00484">
    <property type="entry name" value="EF-G"/>
    <property type="match status" value="1"/>
</dbReference>
<dbReference type="Pfam" id="PF14492">
    <property type="entry name" value="EFG_III"/>
    <property type="match status" value="1"/>
</dbReference>
<dbReference type="InterPro" id="IPR035647">
    <property type="entry name" value="EFG_III/V"/>
</dbReference>
<dbReference type="Gene3D" id="3.30.70.240">
    <property type="match status" value="1"/>
</dbReference>
<dbReference type="GO" id="GO:0032790">
    <property type="term" value="P:ribosome disassembly"/>
    <property type="evidence" value="ECO:0007669"/>
    <property type="project" value="TreeGrafter"/>
</dbReference>
<dbReference type="InterPro" id="IPR005225">
    <property type="entry name" value="Small_GTP-bd"/>
</dbReference>
<dbReference type="CDD" id="cd04088">
    <property type="entry name" value="EFG_mtEFG_II"/>
    <property type="match status" value="1"/>
</dbReference>
<dbReference type="GO" id="GO:0005737">
    <property type="term" value="C:cytoplasm"/>
    <property type="evidence" value="ECO:0007669"/>
    <property type="project" value="UniProtKB-SubCell"/>
</dbReference>
<dbReference type="InterPro" id="IPR000640">
    <property type="entry name" value="EFG_V-like"/>
</dbReference>
<dbReference type="FunFam" id="3.30.70.870:FF:000001">
    <property type="entry name" value="Elongation factor G"/>
    <property type="match status" value="1"/>
</dbReference>
<dbReference type="InterPro" id="IPR031157">
    <property type="entry name" value="G_TR_CS"/>
</dbReference>
<dbReference type="InterPro" id="IPR000795">
    <property type="entry name" value="T_Tr_GTP-bd_dom"/>
</dbReference>
<dbReference type="Gene3D" id="3.30.230.10">
    <property type="match status" value="1"/>
</dbReference>
<comment type="similarity">
    <text evidence="1 7">Belongs to the TRAFAC class translation factor GTPase superfamily. Classic translation factor GTPase family. EF-G/EF-2 subfamily.</text>
</comment>
<feature type="binding site" evidence="7">
    <location>
        <begin position="136"/>
        <end position="139"/>
    </location>
    <ligand>
        <name>GTP</name>
        <dbReference type="ChEBI" id="CHEBI:37565"/>
    </ligand>
</feature>
<evidence type="ECO:0000256" key="3">
    <source>
        <dbReference type="ARBA" id="ARBA00022768"/>
    </source>
</evidence>
<evidence type="ECO:0000256" key="6">
    <source>
        <dbReference type="ARBA" id="ARBA00024731"/>
    </source>
</evidence>
<evidence type="ECO:0000256" key="1">
    <source>
        <dbReference type="ARBA" id="ARBA00005870"/>
    </source>
</evidence>
<evidence type="ECO:0000256" key="2">
    <source>
        <dbReference type="ARBA" id="ARBA00022741"/>
    </source>
</evidence>
<dbReference type="NCBIfam" id="NF009381">
    <property type="entry name" value="PRK12740.1-5"/>
    <property type="match status" value="1"/>
</dbReference>
<dbReference type="InterPro" id="IPR035649">
    <property type="entry name" value="EFG_V"/>
</dbReference>
<dbReference type="SUPFAM" id="SSF50447">
    <property type="entry name" value="Translation proteins"/>
    <property type="match status" value="1"/>
</dbReference>
<dbReference type="InterPro" id="IPR041095">
    <property type="entry name" value="EFG_II"/>
</dbReference>
<dbReference type="Pfam" id="PF03764">
    <property type="entry name" value="EFG_IV"/>
    <property type="match status" value="1"/>
</dbReference>
<dbReference type="GO" id="GO:0005525">
    <property type="term" value="F:GTP binding"/>
    <property type="evidence" value="ECO:0007669"/>
    <property type="project" value="UniProtKB-UniRule"/>
</dbReference>
<dbReference type="InterPro" id="IPR027417">
    <property type="entry name" value="P-loop_NTPase"/>
</dbReference>
<dbReference type="PROSITE" id="PS00301">
    <property type="entry name" value="G_TR_1"/>
    <property type="match status" value="1"/>
</dbReference>
<keyword evidence="4 7" id="KW-0648">Protein biosynthesis</keyword>
<dbReference type="PANTHER" id="PTHR43261:SF1">
    <property type="entry name" value="RIBOSOME-RELEASING FACTOR 2, MITOCHONDRIAL"/>
    <property type="match status" value="1"/>
</dbReference>
<comment type="caution">
    <text evidence="10">The sequence shown here is derived from an EMBL/GenBank/DDBJ whole genome shotgun (WGS) entry which is preliminary data.</text>
</comment>
<dbReference type="Pfam" id="PF03144">
    <property type="entry name" value="GTP_EFTU_D2"/>
    <property type="match status" value="1"/>
</dbReference>
<dbReference type="NCBIfam" id="TIGR00231">
    <property type="entry name" value="small_GTP"/>
    <property type="match status" value="1"/>
</dbReference>
<dbReference type="SMART" id="SM00838">
    <property type="entry name" value="EFG_C"/>
    <property type="match status" value="1"/>
</dbReference>
<dbReference type="FunFam" id="3.30.70.240:FF:000001">
    <property type="entry name" value="Elongation factor G"/>
    <property type="match status" value="1"/>
</dbReference>
<proteinExistence type="inferred from homology"/>
<evidence type="ECO:0000313" key="10">
    <source>
        <dbReference type="EMBL" id="NLW34106.1"/>
    </source>
</evidence>
<dbReference type="HAMAP" id="MF_00054_B">
    <property type="entry name" value="EF_G_EF_2_B"/>
    <property type="match status" value="1"/>
</dbReference>
<keyword evidence="7" id="KW-0963">Cytoplasm</keyword>
<dbReference type="Gene3D" id="2.40.30.10">
    <property type="entry name" value="Translation factors"/>
    <property type="match status" value="1"/>
</dbReference>
<comment type="subcellular location">
    <subcellularLocation>
        <location evidence="7">Cytoplasm</location>
    </subcellularLocation>
</comment>
<dbReference type="InterPro" id="IPR005517">
    <property type="entry name" value="Transl_elong_EFG/EF2_IV"/>
</dbReference>
<protein>
    <recommendedName>
        <fullName evidence="7 8">Elongation factor G</fullName>
        <shortName evidence="7">EF-G</shortName>
    </recommendedName>
</protein>
<feature type="binding site" evidence="7">
    <location>
        <begin position="18"/>
        <end position="25"/>
    </location>
    <ligand>
        <name>GTP</name>
        <dbReference type="ChEBI" id="CHEBI:37565"/>
    </ligand>
</feature>
<reference evidence="10" key="2">
    <citation type="submission" date="2020-01" db="EMBL/GenBank/DDBJ databases">
        <authorList>
            <person name="Campanaro S."/>
        </authorList>
    </citation>
    <scope>NUCLEOTIDE SEQUENCE</scope>
    <source>
        <strain evidence="10">AS06rmzACSIP_7</strain>
    </source>
</reference>
<comment type="function">
    <text evidence="6 7">Catalyzes the GTP-dependent ribosomal translocation step during translation elongation. During this step, the ribosome changes from the pre-translocational (PRE) to the post-translocational (POST) state as the newly formed A-site-bound peptidyl-tRNA and P-site-bound deacylated tRNA move to the P and E sites, respectively. Catalyzes the coordinated movement of the two tRNA molecules, the mRNA and conformational changes in the ribosome.</text>
</comment>
<dbReference type="SUPFAM" id="SSF52540">
    <property type="entry name" value="P-loop containing nucleoside triphosphate hydrolases"/>
    <property type="match status" value="1"/>
</dbReference>
<evidence type="ECO:0000256" key="8">
    <source>
        <dbReference type="NCBIfam" id="TIGR00484"/>
    </source>
</evidence>
<dbReference type="CDD" id="cd16262">
    <property type="entry name" value="EFG_III"/>
    <property type="match status" value="1"/>
</dbReference>
<dbReference type="Pfam" id="PF00009">
    <property type="entry name" value="GTP_EFTU"/>
    <property type="match status" value="1"/>
</dbReference>
<dbReference type="Proteomes" id="UP000777265">
    <property type="component" value="Unassembled WGS sequence"/>
</dbReference>
<dbReference type="InterPro" id="IPR009000">
    <property type="entry name" value="Transl_B-barrel_sf"/>
</dbReference>
<evidence type="ECO:0000313" key="11">
    <source>
        <dbReference type="Proteomes" id="UP000777265"/>
    </source>
</evidence>
<dbReference type="AlphaFoldDB" id="A0A971M2U3"/>
<keyword evidence="3 7" id="KW-0251">Elongation factor</keyword>
<dbReference type="EMBL" id="JAAYEE010000022">
    <property type="protein sequence ID" value="NLW34106.1"/>
    <property type="molecule type" value="Genomic_DNA"/>
</dbReference>
<gene>
    <name evidence="7 10" type="primary">fusA</name>
    <name evidence="10" type="ORF">GXY80_01300</name>
</gene>
<dbReference type="Gene3D" id="3.40.50.300">
    <property type="entry name" value="P-loop containing nucleotide triphosphate hydrolases"/>
    <property type="match status" value="1"/>
</dbReference>
<dbReference type="InterPro" id="IPR004540">
    <property type="entry name" value="Transl_elong_EFG/EF2"/>
</dbReference>
<evidence type="ECO:0000256" key="4">
    <source>
        <dbReference type="ARBA" id="ARBA00022917"/>
    </source>
</evidence>
<dbReference type="Gene3D" id="3.30.70.870">
    <property type="entry name" value="Elongation Factor G (Translational Gtpase), domain 3"/>
    <property type="match status" value="1"/>
</dbReference>
<dbReference type="GO" id="GO:0003746">
    <property type="term" value="F:translation elongation factor activity"/>
    <property type="evidence" value="ECO:0007669"/>
    <property type="project" value="UniProtKB-UniRule"/>
</dbReference>
<dbReference type="SMART" id="SM00889">
    <property type="entry name" value="EFG_IV"/>
    <property type="match status" value="1"/>
</dbReference>
<dbReference type="InterPro" id="IPR009022">
    <property type="entry name" value="EFG_III"/>
</dbReference>
<name>A0A971M2U3_9BACT</name>
<evidence type="ECO:0000259" key="9">
    <source>
        <dbReference type="PROSITE" id="PS51722"/>
    </source>
</evidence>
<accession>A0A971M2U3</accession>
<evidence type="ECO:0000256" key="7">
    <source>
        <dbReference type="HAMAP-Rule" id="MF_00054"/>
    </source>
</evidence>
<dbReference type="GO" id="GO:0003924">
    <property type="term" value="F:GTPase activity"/>
    <property type="evidence" value="ECO:0007669"/>
    <property type="project" value="InterPro"/>
</dbReference>
<reference evidence="10" key="1">
    <citation type="journal article" date="2020" name="Biotechnol. Biofuels">
        <title>New insights from the biogas microbiome by comprehensive genome-resolved metagenomics of nearly 1600 species originating from multiple anaerobic digesters.</title>
        <authorList>
            <person name="Campanaro S."/>
            <person name="Treu L."/>
            <person name="Rodriguez-R L.M."/>
            <person name="Kovalovszki A."/>
            <person name="Ziels R.M."/>
            <person name="Maus I."/>
            <person name="Zhu X."/>
            <person name="Kougias P.G."/>
            <person name="Basile A."/>
            <person name="Luo G."/>
            <person name="Schluter A."/>
            <person name="Konstantinidis K.T."/>
            <person name="Angelidaki I."/>
        </authorList>
    </citation>
    <scope>NUCLEOTIDE SEQUENCE</scope>
    <source>
        <strain evidence="10">AS06rmzACSIP_7</strain>
    </source>
</reference>
<keyword evidence="5 7" id="KW-0342">GTP-binding</keyword>
<dbReference type="FunFam" id="3.40.50.300:FF:000029">
    <property type="entry name" value="Elongation factor G"/>
    <property type="match status" value="1"/>
</dbReference>
<feature type="domain" description="Tr-type G" evidence="9">
    <location>
        <begin position="9"/>
        <end position="284"/>
    </location>
</feature>
<dbReference type="CDD" id="cd03713">
    <property type="entry name" value="EFG_mtEFG_C"/>
    <property type="match status" value="1"/>
</dbReference>